<dbReference type="AlphaFoldDB" id="B8DPQ2"/>
<dbReference type="Pfam" id="PF13561">
    <property type="entry name" value="adh_short_C2"/>
    <property type="match status" value="1"/>
</dbReference>
<dbReference type="PROSITE" id="PS00061">
    <property type="entry name" value="ADH_SHORT"/>
    <property type="match status" value="1"/>
</dbReference>
<dbReference type="Gene3D" id="3.40.50.720">
    <property type="entry name" value="NAD(P)-binding Rossmann-like Domain"/>
    <property type="match status" value="1"/>
</dbReference>
<dbReference type="PRINTS" id="PR00081">
    <property type="entry name" value="GDHRDH"/>
</dbReference>
<dbReference type="PANTHER" id="PTHR43477:SF1">
    <property type="entry name" value="DIHYDROANTICAPSIN 7-DEHYDROGENASE"/>
    <property type="match status" value="1"/>
</dbReference>
<dbReference type="InterPro" id="IPR002347">
    <property type="entry name" value="SDR_fam"/>
</dbReference>
<dbReference type="GO" id="GO:0016491">
    <property type="term" value="F:oxidoreductase activity"/>
    <property type="evidence" value="ECO:0007669"/>
    <property type="project" value="UniProtKB-KW"/>
</dbReference>
<dbReference type="InterPro" id="IPR051122">
    <property type="entry name" value="SDR_DHRS6-like"/>
</dbReference>
<gene>
    <name evidence="4" type="ordered locus">DvMF_1004</name>
</gene>
<comment type="similarity">
    <text evidence="1">Belongs to the short-chain dehydrogenases/reductases (SDR) family.</text>
</comment>
<evidence type="ECO:0000313" key="4">
    <source>
        <dbReference type="EMBL" id="ACL07959.1"/>
    </source>
</evidence>
<dbReference type="EMBL" id="CP001197">
    <property type="protein sequence ID" value="ACL07959.1"/>
    <property type="molecule type" value="Genomic_DNA"/>
</dbReference>
<keyword evidence="2" id="KW-0560">Oxidoreductase</keyword>
<dbReference type="PANTHER" id="PTHR43477">
    <property type="entry name" value="DIHYDROANTICAPSIN 7-DEHYDROGENASE"/>
    <property type="match status" value="1"/>
</dbReference>
<accession>B8DPQ2</accession>
<dbReference type="InterPro" id="IPR020904">
    <property type="entry name" value="Sc_DH/Rdtase_CS"/>
</dbReference>
<sequence length="276" mass="28207">MVAAAGSPSPLRGPVLIAGGTCELGLALGAALAADGMAVTLTARDAAGAARIHAALPEAAVLRLHAREPQRNAAGQDCSTPPAIDGAEAEDDTPETLPERARAALGEAPRLFVDLLHSRFECLLAGADPADIDLWAARDIAFRARLLRAVSRSMLAARDGRCVFVSSSAAERAAPGQGYYAAAKLAGEALYRAVGVELAPRGVTACSLRLGWLEAGRGAPFLQSRAAGAPLPPTRRTVTVTEAVQTLRFLLSAPATAINATTLTCDGGFGALKPAG</sequence>
<dbReference type="InterPro" id="IPR036291">
    <property type="entry name" value="NAD(P)-bd_dom_sf"/>
</dbReference>
<protein>
    <submittedName>
        <fullName evidence="4">Short-chain dehydrogenase/reductase SDR</fullName>
    </submittedName>
</protein>
<evidence type="ECO:0000256" key="1">
    <source>
        <dbReference type="ARBA" id="ARBA00006484"/>
    </source>
</evidence>
<dbReference type="eggNOG" id="COG1028">
    <property type="taxonomic scope" value="Bacteria"/>
</dbReference>
<dbReference type="KEGG" id="dvm:DvMF_1004"/>
<proteinExistence type="inferred from homology"/>
<dbReference type="CDD" id="cd05233">
    <property type="entry name" value="SDR_c"/>
    <property type="match status" value="1"/>
</dbReference>
<name>B8DPQ2_NITV9</name>
<organism evidence="4">
    <name type="scientific">Nitratidesulfovibrio vulgaris (strain DSM 19637 / Miyazaki F)</name>
    <name type="common">Desulfovibrio vulgaris</name>
    <dbReference type="NCBI Taxonomy" id="883"/>
    <lineage>
        <taxon>Bacteria</taxon>
        <taxon>Pseudomonadati</taxon>
        <taxon>Thermodesulfobacteriota</taxon>
        <taxon>Desulfovibrionia</taxon>
        <taxon>Desulfovibrionales</taxon>
        <taxon>Desulfovibrionaceae</taxon>
        <taxon>Nitratidesulfovibrio</taxon>
    </lineage>
</organism>
<evidence type="ECO:0000256" key="3">
    <source>
        <dbReference type="SAM" id="MobiDB-lite"/>
    </source>
</evidence>
<dbReference type="HOGENOM" id="CLU_087871_0_0_7"/>
<dbReference type="SUPFAM" id="SSF51735">
    <property type="entry name" value="NAD(P)-binding Rossmann-fold domains"/>
    <property type="match status" value="1"/>
</dbReference>
<reference evidence="4" key="1">
    <citation type="submission" date="2008-10" db="EMBL/GenBank/DDBJ databases">
        <title>Complete sequence of Desulfovibrio vulgaris str. 'Miyazaki F'.</title>
        <authorList>
            <person name="Lucas S."/>
            <person name="Copeland A."/>
            <person name="Lapidus A."/>
            <person name="Glavina del Rio T."/>
            <person name="Dalin E."/>
            <person name="Tice H."/>
            <person name="Bruce D."/>
            <person name="Goodwin L."/>
            <person name="Pitluck S."/>
            <person name="Sims D."/>
            <person name="Brettin T."/>
            <person name="Detter J.C."/>
            <person name="Han C."/>
            <person name="Larimer F."/>
            <person name="Land M."/>
            <person name="Hauser L."/>
            <person name="Kyrpides N."/>
            <person name="Mikhailova N."/>
            <person name="Hazen T.C."/>
            <person name="Richardson P."/>
        </authorList>
    </citation>
    <scope>NUCLEOTIDE SEQUENCE</scope>
    <source>
        <strain evidence="4">Miyazaki F</strain>
    </source>
</reference>
<feature type="region of interest" description="Disordered" evidence="3">
    <location>
        <begin position="70"/>
        <end position="95"/>
    </location>
</feature>
<evidence type="ECO:0000256" key="2">
    <source>
        <dbReference type="ARBA" id="ARBA00023002"/>
    </source>
</evidence>
<dbReference type="STRING" id="883.DvMF_1004"/>